<comment type="caution">
    <text evidence="1">The sequence shown here is derived from an EMBL/GenBank/DDBJ whole genome shotgun (WGS) entry which is preliminary data.</text>
</comment>
<evidence type="ECO:0000313" key="1">
    <source>
        <dbReference type="EMBL" id="MDF8332990.1"/>
    </source>
</evidence>
<dbReference type="EMBL" id="JAROCY010000005">
    <property type="protein sequence ID" value="MDF8332990.1"/>
    <property type="molecule type" value="Genomic_DNA"/>
</dbReference>
<keyword evidence="2" id="KW-1185">Reference proteome</keyword>
<proteinExistence type="predicted"/>
<evidence type="ECO:0000313" key="2">
    <source>
        <dbReference type="Proteomes" id="UP001222770"/>
    </source>
</evidence>
<reference evidence="1 2" key="1">
    <citation type="submission" date="2023-03" db="EMBL/GenBank/DDBJ databases">
        <title>Novosphingobium cyanobacteriorum sp. nov., isolated from a eutrophic reservoir during the Microcystis bloom period.</title>
        <authorList>
            <person name="Kang M."/>
            <person name="Le V."/>
            <person name="Ko S.-R."/>
            <person name="Lee S.-A."/>
            <person name="Ahn C.-Y."/>
        </authorList>
    </citation>
    <scope>NUCLEOTIDE SEQUENCE [LARGE SCALE GENOMIC DNA]</scope>
    <source>
        <strain evidence="1 2">HBC54</strain>
    </source>
</reference>
<accession>A0ABT6CGD3</accession>
<gene>
    <name evidence="1" type="ORF">POM99_07245</name>
</gene>
<dbReference type="RefSeq" id="WP_277276226.1">
    <property type="nucleotide sequence ID" value="NZ_JAROCY010000005.1"/>
</dbReference>
<sequence length="57" mass="6412">MDLNQLYFDHQLQLMRARSTPCASARLRHRESAGRIAHAIATVHRASGAAALRQWEA</sequence>
<organism evidence="1 2">
    <name type="scientific">Novosphingobium cyanobacteriorum</name>
    <dbReference type="NCBI Taxonomy" id="3024215"/>
    <lineage>
        <taxon>Bacteria</taxon>
        <taxon>Pseudomonadati</taxon>
        <taxon>Pseudomonadota</taxon>
        <taxon>Alphaproteobacteria</taxon>
        <taxon>Sphingomonadales</taxon>
        <taxon>Sphingomonadaceae</taxon>
        <taxon>Novosphingobium</taxon>
    </lineage>
</organism>
<name>A0ABT6CGD3_9SPHN</name>
<dbReference type="Proteomes" id="UP001222770">
    <property type="component" value="Unassembled WGS sequence"/>
</dbReference>
<protein>
    <submittedName>
        <fullName evidence="1">Uncharacterized protein</fullName>
    </submittedName>
</protein>